<evidence type="ECO:0000313" key="4">
    <source>
        <dbReference type="EMBL" id="CAF9921318.1"/>
    </source>
</evidence>
<dbReference type="SUPFAM" id="SSF55394">
    <property type="entry name" value="Bactericidal permeability-increasing protein, BPI"/>
    <property type="match status" value="1"/>
</dbReference>
<dbReference type="GO" id="GO:0008289">
    <property type="term" value="F:lipid binding"/>
    <property type="evidence" value="ECO:0007669"/>
    <property type="project" value="InterPro"/>
</dbReference>
<dbReference type="Proteomes" id="UP000664203">
    <property type="component" value="Unassembled WGS sequence"/>
</dbReference>
<accession>A0A8H3FBH7</accession>
<dbReference type="OrthoDB" id="5407957at2759"/>
<evidence type="ECO:0000259" key="2">
    <source>
        <dbReference type="Pfam" id="PF14613"/>
    </source>
</evidence>
<dbReference type="Gene3D" id="3.15.10.10">
    <property type="entry name" value="Bactericidal permeability-increasing protein, domain 1"/>
    <property type="match status" value="1"/>
</dbReference>
<feature type="compositionally biased region" description="Basic and acidic residues" evidence="1">
    <location>
        <begin position="197"/>
        <end position="207"/>
    </location>
</feature>
<dbReference type="PANTHER" id="PTHR31138">
    <property type="entry name" value="CHROMOSOME 19, WHOLE GENOME SHOTGUN SEQUENCE"/>
    <property type="match status" value="1"/>
</dbReference>
<evidence type="ECO:0000259" key="3">
    <source>
        <dbReference type="Pfam" id="PF19343"/>
    </source>
</evidence>
<dbReference type="InterPro" id="IPR017943">
    <property type="entry name" value="Bactericidal_perm-incr_a/b_dom"/>
</dbReference>
<reference evidence="4" key="1">
    <citation type="submission" date="2021-03" db="EMBL/GenBank/DDBJ databases">
        <authorList>
            <person name="Tagirdzhanova G."/>
        </authorList>
    </citation>
    <scope>NUCLEOTIDE SEQUENCE</scope>
</reference>
<comment type="caution">
    <text evidence="4">The sequence shown here is derived from an EMBL/GenBank/DDBJ whole genome shotgun (WGS) entry which is preliminary data.</text>
</comment>
<sequence>MSSCLGFRKSKGEDTEALLPQYVHDTSLQRSLHQKMHTYQMLKALSSGFMPSTEQLIINLRTLLASDILNPDNPDLSDSGRLLSKFSKRWLSQFIETLRHKNDSDQIQDFIWFLSKSRISLDTEDIAKTASNVKAQADATAAYESLRTVGSLLLTNSDFRIFLGDLGTIGRQVFADTAFSLSEVAEKAGKQLEPSEQESKTLKKPGSEEGPSPTANDLGNGAADISKIVGNGLAKTGQDAFSSLQDNVSGDQKETLLHRLKEAVVKLRKRNDYSDSVSTLGLLIKRYALAYSRAVDESISTAQDDVNTNPALEKAIKNFWSLISSFGDREQWQVLEQKVNKVMDHSQTDPEFENLMMDVGNSVQKLFTDPDFFESADKKIQELREKAKEVGTESNLRKDIDEALTQFQITFNSVLEDTDISNLITTTTKIFSILSPLHAATNNDLIQDSLHVFIPLLIQAVQYIPIPRLEISVPEIDLLLENLIIEPGRTINNTSFLPYKLRIETYNDLEIRKAHTLRTTTSTTSLVTVAVNGLSVRADEVGFWLRAHSGIFRLADEGIASFQLDERGIDIALDVEIGKEKLEKILTLKAVRVHVHKLSYTLRKSKFSWLAWIIKPILRPIVRKVLEKQLATAIADGVHAANREMLFARERLRATRISDPQDVRTFVKAIITRLTPAEDPDVYTAVGVTPSKGVFKGVYAPGSVVKLYEEEARQATERVDDATVDGGWRNEIFDVQTVMMGQ</sequence>
<evidence type="ECO:0008006" key="6">
    <source>
        <dbReference type="Google" id="ProtNLM"/>
    </source>
</evidence>
<name>A0A8H3FBH7_9LECA</name>
<dbReference type="PANTHER" id="PTHR31138:SF4">
    <property type="entry name" value="DUF5923 DOMAIN-CONTAINING PROTEIN"/>
    <property type="match status" value="1"/>
</dbReference>
<keyword evidence="5" id="KW-1185">Reference proteome</keyword>
<dbReference type="Pfam" id="PF14613">
    <property type="entry name" value="HAM1_C"/>
    <property type="match status" value="1"/>
</dbReference>
<dbReference type="InterPro" id="IPR045967">
    <property type="entry name" value="HAM1-like_N"/>
</dbReference>
<feature type="region of interest" description="Disordered" evidence="1">
    <location>
        <begin position="187"/>
        <end position="221"/>
    </location>
</feature>
<dbReference type="AlphaFoldDB" id="A0A8H3FBH7"/>
<feature type="domain" description="HAM1-like N-terminal" evidence="3">
    <location>
        <begin position="27"/>
        <end position="204"/>
    </location>
</feature>
<protein>
    <recommendedName>
        <fullName evidence="6">Bactericidal permeability-increasing protein</fullName>
    </recommendedName>
</protein>
<dbReference type="InterPro" id="IPR027842">
    <property type="entry name" value="HAM1-like_C"/>
</dbReference>
<proteinExistence type="predicted"/>
<gene>
    <name evidence="4" type="ORF">ALECFALPRED_001765</name>
</gene>
<feature type="domain" description="HAM1-like C-terminal" evidence="2">
    <location>
        <begin position="593"/>
        <end position="665"/>
    </location>
</feature>
<evidence type="ECO:0000313" key="5">
    <source>
        <dbReference type="Proteomes" id="UP000664203"/>
    </source>
</evidence>
<dbReference type="EMBL" id="CAJPDR010000144">
    <property type="protein sequence ID" value="CAF9921318.1"/>
    <property type="molecule type" value="Genomic_DNA"/>
</dbReference>
<feature type="domain" description="HAM1-like N-terminal" evidence="3">
    <location>
        <begin position="240"/>
        <end position="577"/>
    </location>
</feature>
<evidence type="ECO:0000256" key="1">
    <source>
        <dbReference type="SAM" id="MobiDB-lite"/>
    </source>
</evidence>
<organism evidence="4 5">
    <name type="scientific">Alectoria fallacina</name>
    <dbReference type="NCBI Taxonomy" id="1903189"/>
    <lineage>
        <taxon>Eukaryota</taxon>
        <taxon>Fungi</taxon>
        <taxon>Dikarya</taxon>
        <taxon>Ascomycota</taxon>
        <taxon>Pezizomycotina</taxon>
        <taxon>Lecanoromycetes</taxon>
        <taxon>OSLEUM clade</taxon>
        <taxon>Lecanoromycetidae</taxon>
        <taxon>Lecanorales</taxon>
        <taxon>Lecanorineae</taxon>
        <taxon>Parmeliaceae</taxon>
        <taxon>Alectoria</taxon>
    </lineage>
</organism>
<dbReference type="Pfam" id="PF19343">
    <property type="entry name" value="HAM1_N"/>
    <property type="match status" value="2"/>
</dbReference>